<feature type="transmembrane region" description="Helical" evidence="7">
    <location>
        <begin position="97"/>
        <end position="118"/>
    </location>
</feature>
<gene>
    <name evidence="8" type="ORF">NSCI0253_LOCUS21182</name>
</gene>
<evidence type="ECO:0000256" key="7">
    <source>
        <dbReference type="SAM" id="Phobius"/>
    </source>
</evidence>
<keyword evidence="3 7" id="KW-0812">Transmembrane</keyword>
<comment type="subcellular location">
    <subcellularLocation>
        <location evidence="1">Membrane</location>
        <topology evidence="1">Multi-pass membrane protein</topology>
    </subcellularLocation>
</comment>
<evidence type="ECO:0000256" key="4">
    <source>
        <dbReference type="ARBA" id="ARBA00022989"/>
    </source>
</evidence>
<evidence type="ECO:0000256" key="6">
    <source>
        <dbReference type="ARBA" id="ARBA00023136"/>
    </source>
</evidence>
<accession>A0A7S1A9S3</accession>
<dbReference type="PANTHER" id="PTHR33281">
    <property type="entry name" value="UPF0187 PROTEIN YNEE"/>
    <property type="match status" value="1"/>
</dbReference>
<dbReference type="GO" id="GO:0016020">
    <property type="term" value="C:membrane"/>
    <property type="evidence" value="ECO:0007669"/>
    <property type="project" value="UniProtKB-SubCell"/>
</dbReference>
<sequence>MAQGSSHGSSLKRSWLRCGLTDLTFFFARPGCNVVAPLVMLLYSNANFTRIILSRWGSIFWQYDQIVRSLFIAVATGVLQHLIFIDSPFAPKIPDKYALHAVGVLLGFACVFRTNLSWARYWEAVTHLHFMYSKWGDAFSQIHAFATVTMARALAKGTEEGDKKAMRLTETLDQILRNFTLMSAIAANRLTHGDVSRVERRAQLFRCHDFIVKRSNLTGEDITDAGKLPVFSENLSSGAGRHKSTTTEVPEANNWSSDKYIVKEMPLCIEMDILKSSSDRPSLVMYWIIHDLADISLDLDIAPPIQSRIYQELSNGMLALKQAEKVADVPFPFPCAQLMSVLITCYSCFIPVFVAVFTQSYVGPVIAFVLFQGTWGINQSAAELENPFGSNVNDITLVDFHDRFLDLCTEVRVGHRVKTKAVVLERELTKSENLKNVNNTDGPLPVKLGV</sequence>
<organism evidence="8">
    <name type="scientific">Noctiluca scintillans</name>
    <name type="common">Sea sparkle</name>
    <name type="synonym">Red tide dinoflagellate</name>
    <dbReference type="NCBI Taxonomy" id="2966"/>
    <lineage>
        <taxon>Eukaryota</taxon>
        <taxon>Sar</taxon>
        <taxon>Alveolata</taxon>
        <taxon>Dinophyceae</taxon>
        <taxon>Noctilucales</taxon>
        <taxon>Noctilucaceae</taxon>
        <taxon>Noctiluca</taxon>
    </lineage>
</organism>
<feature type="transmembrane region" description="Helical" evidence="7">
    <location>
        <begin position="20"/>
        <end position="46"/>
    </location>
</feature>
<dbReference type="AlphaFoldDB" id="A0A7S1A9S3"/>
<evidence type="ECO:0000256" key="1">
    <source>
        <dbReference type="ARBA" id="ARBA00004141"/>
    </source>
</evidence>
<dbReference type="PANTHER" id="PTHR33281:SF20">
    <property type="match status" value="1"/>
</dbReference>
<keyword evidence="5" id="KW-0406">Ion transport</keyword>
<evidence type="ECO:0000313" key="8">
    <source>
        <dbReference type="EMBL" id="CAD8846832.1"/>
    </source>
</evidence>
<evidence type="ECO:0000256" key="2">
    <source>
        <dbReference type="ARBA" id="ARBA00022448"/>
    </source>
</evidence>
<reference evidence="8" key="1">
    <citation type="submission" date="2021-01" db="EMBL/GenBank/DDBJ databases">
        <authorList>
            <person name="Corre E."/>
            <person name="Pelletier E."/>
            <person name="Niang G."/>
            <person name="Scheremetjew M."/>
            <person name="Finn R."/>
            <person name="Kale V."/>
            <person name="Holt S."/>
            <person name="Cochrane G."/>
            <person name="Meng A."/>
            <person name="Brown T."/>
            <person name="Cohen L."/>
        </authorList>
    </citation>
    <scope>NUCLEOTIDE SEQUENCE</scope>
</reference>
<dbReference type="EMBL" id="HBFQ01030051">
    <property type="protein sequence ID" value="CAD8846832.1"/>
    <property type="molecule type" value="Transcribed_RNA"/>
</dbReference>
<keyword evidence="4 7" id="KW-1133">Transmembrane helix</keyword>
<evidence type="ECO:0000256" key="3">
    <source>
        <dbReference type="ARBA" id="ARBA00022692"/>
    </source>
</evidence>
<evidence type="ECO:0008006" key="9">
    <source>
        <dbReference type="Google" id="ProtNLM"/>
    </source>
</evidence>
<name>A0A7S1A9S3_NOCSC</name>
<feature type="transmembrane region" description="Helical" evidence="7">
    <location>
        <begin position="66"/>
        <end position="85"/>
    </location>
</feature>
<dbReference type="InterPro" id="IPR044669">
    <property type="entry name" value="YneE/VCCN1/2-like"/>
</dbReference>
<keyword evidence="2" id="KW-0813">Transport</keyword>
<evidence type="ECO:0000256" key="5">
    <source>
        <dbReference type="ARBA" id="ARBA00023065"/>
    </source>
</evidence>
<keyword evidence="6 7" id="KW-0472">Membrane</keyword>
<protein>
    <recommendedName>
        <fullName evidence="9">Bestrophin homolog</fullName>
    </recommendedName>
</protein>
<dbReference type="GO" id="GO:0005254">
    <property type="term" value="F:chloride channel activity"/>
    <property type="evidence" value="ECO:0007669"/>
    <property type="project" value="InterPro"/>
</dbReference>
<dbReference type="Pfam" id="PF25539">
    <property type="entry name" value="Bestrophin_2"/>
    <property type="match status" value="1"/>
</dbReference>
<proteinExistence type="predicted"/>